<dbReference type="AlphaFoldDB" id="A0ABC8RBP1"/>
<gene>
    <name evidence="2" type="ORF">ILEXP_LOCUS9754</name>
</gene>
<comment type="similarity">
    <text evidence="1">Belongs to the UDP-glycosyltransferase family.</text>
</comment>
<dbReference type="PANTHER" id="PTHR11926">
    <property type="entry name" value="GLUCOSYL/GLUCURONOSYL TRANSFERASES"/>
    <property type="match status" value="1"/>
</dbReference>
<evidence type="ECO:0000313" key="3">
    <source>
        <dbReference type="Proteomes" id="UP001642360"/>
    </source>
</evidence>
<proteinExistence type="inferred from homology"/>
<name>A0ABC8RBP1_9AQUA</name>
<evidence type="ECO:0000313" key="2">
    <source>
        <dbReference type="EMBL" id="CAK9142105.1"/>
    </source>
</evidence>
<dbReference type="EMBL" id="CAUOFW020001193">
    <property type="protein sequence ID" value="CAK9142105.1"/>
    <property type="molecule type" value="Genomic_DNA"/>
</dbReference>
<reference evidence="2 3" key="1">
    <citation type="submission" date="2024-02" db="EMBL/GenBank/DDBJ databases">
        <authorList>
            <person name="Vignale AGUSTIN F."/>
            <person name="Sosa J E."/>
            <person name="Modenutti C."/>
        </authorList>
    </citation>
    <scope>NUCLEOTIDE SEQUENCE [LARGE SCALE GENOMIC DNA]</scope>
</reference>
<dbReference type="Gene3D" id="3.40.50.2000">
    <property type="entry name" value="Glycogen Phosphorylase B"/>
    <property type="match status" value="2"/>
</dbReference>
<accession>A0ABC8RBP1</accession>
<dbReference type="PANTHER" id="PTHR11926:SF1392">
    <property type="entry name" value="GLYCOSYLTRANSFERASE"/>
    <property type="match status" value="1"/>
</dbReference>
<protein>
    <submittedName>
        <fullName evidence="2">Uncharacterized protein</fullName>
    </submittedName>
</protein>
<evidence type="ECO:0000256" key="1">
    <source>
        <dbReference type="ARBA" id="ARBA00009995"/>
    </source>
</evidence>
<keyword evidence="3" id="KW-1185">Reference proteome</keyword>
<comment type="caution">
    <text evidence="2">The sequence shown here is derived from an EMBL/GenBank/DDBJ whole genome shotgun (WGS) entry which is preliminary data.</text>
</comment>
<dbReference type="Proteomes" id="UP001642360">
    <property type="component" value="Unassembled WGS sequence"/>
</dbReference>
<sequence>MDQSALPPHVLIFPLPFQGPVNYMFKIVELLCLSGFHITILLTDYIYNRLQHHFTFHYRFQSYPWLHLETISDGLPVDDSHSVARVLDSLRTITKKLFKEIGGTLGGFIAPGLTREIIKPLGYLKGAEEVSRGMVTRISRLQHLASVPGMEGFLRRRDLPSLFRSGNLSDRTIAFIKMEGEENARARGLILNTFEELDRPILSHIRTVCPNLYTFGPQHAHLKAKLAAAATSYSPSSNSLWERRQELHHLARLTTVQICDIRKLWKSCNDDESPAHGVLARFGE</sequence>
<dbReference type="SUPFAM" id="SSF53756">
    <property type="entry name" value="UDP-Glycosyltransferase/glycogen phosphorylase"/>
    <property type="match status" value="1"/>
</dbReference>
<organism evidence="2 3">
    <name type="scientific">Ilex paraguariensis</name>
    <name type="common">yerba mate</name>
    <dbReference type="NCBI Taxonomy" id="185542"/>
    <lineage>
        <taxon>Eukaryota</taxon>
        <taxon>Viridiplantae</taxon>
        <taxon>Streptophyta</taxon>
        <taxon>Embryophyta</taxon>
        <taxon>Tracheophyta</taxon>
        <taxon>Spermatophyta</taxon>
        <taxon>Magnoliopsida</taxon>
        <taxon>eudicotyledons</taxon>
        <taxon>Gunneridae</taxon>
        <taxon>Pentapetalae</taxon>
        <taxon>asterids</taxon>
        <taxon>campanulids</taxon>
        <taxon>Aquifoliales</taxon>
        <taxon>Aquifoliaceae</taxon>
        <taxon>Ilex</taxon>
    </lineage>
</organism>